<evidence type="ECO:0000259" key="5">
    <source>
        <dbReference type="PROSITE" id="PS50977"/>
    </source>
</evidence>
<dbReference type="RefSeq" id="WP_133802261.1">
    <property type="nucleotide sequence ID" value="NZ_SNWQ01000011.1"/>
</dbReference>
<dbReference type="InterPro" id="IPR050109">
    <property type="entry name" value="HTH-type_TetR-like_transc_reg"/>
</dbReference>
<dbReference type="EMBL" id="SNWQ01000011">
    <property type="protein sequence ID" value="TDO46393.1"/>
    <property type="molecule type" value="Genomic_DNA"/>
</dbReference>
<comment type="caution">
    <text evidence="6">The sequence shown here is derived from an EMBL/GenBank/DDBJ whole genome shotgun (WGS) entry which is preliminary data.</text>
</comment>
<dbReference type="GO" id="GO:0000976">
    <property type="term" value="F:transcription cis-regulatory region binding"/>
    <property type="evidence" value="ECO:0007669"/>
    <property type="project" value="TreeGrafter"/>
</dbReference>
<feature type="domain" description="HTH tetR-type" evidence="5">
    <location>
        <begin position="17"/>
        <end position="77"/>
    </location>
</feature>
<protein>
    <submittedName>
        <fullName evidence="6">TetR family transcriptional regulator</fullName>
    </submittedName>
</protein>
<keyword evidence="7" id="KW-1185">Reference proteome</keyword>
<evidence type="ECO:0000256" key="1">
    <source>
        <dbReference type="ARBA" id="ARBA00023015"/>
    </source>
</evidence>
<evidence type="ECO:0000313" key="7">
    <source>
        <dbReference type="Proteomes" id="UP000295388"/>
    </source>
</evidence>
<organism evidence="6 7">
    <name type="scientific">Kribbella caucasensis</name>
    <dbReference type="NCBI Taxonomy" id="2512215"/>
    <lineage>
        <taxon>Bacteria</taxon>
        <taxon>Bacillati</taxon>
        <taxon>Actinomycetota</taxon>
        <taxon>Actinomycetes</taxon>
        <taxon>Propionibacteriales</taxon>
        <taxon>Kribbellaceae</taxon>
        <taxon>Kribbella</taxon>
    </lineage>
</organism>
<dbReference type="InterPro" id="IPR009057">
    <property type="entry name" value="Homeodomain-like_sf"/>
</dbReference>
<evidence type="ECO:0000256" key="4">
    <source>
        <dbReference type="PROSITE-ProRule" id="PRU00335"/>
    </source>
</evidence>
<accession>A0A4R6K9N0</accession>
<dbReference type="PANTHER" id="PTHR30055:SF234">
    <property type="entry name" value="HTH-TYPE TRANSCRIPTIONAL REGULATOR BETI"/>
    <property type="match status" value="1"/>
</dbReference>
<dbReference type="PANTHER" id="PTHR30055">
    <property type="entry name" value="HTH-TYPE TRANSCRIPTIONAL REGULATOR RUTR"/>
    <property type="match status" value="1"/>
</dbReference>
<gene>
    <name evidence="6" type="ORF">EV643_111246</name>
</gene>
<keyword evidence="2 4" id="KW-0238">DNA-binding</keyword>
<dbReference type="Pfam" id="PF00440">
    <property type="entry name" value="TetR_N"/>
    <property type="match status" value="2"/>
</dbReference>
<feature type="domain" description="HTH tetR-type" evidence="5">
    <location>
        <begin position="239"/>
        <end position="299"/>
    </location>
</feature>
<dbReference type="InterPro" id="IPR001647">
    <property type="entry name" value="HTH_TetR"/>
</dbReference>
<dbReference type="GO" id="GO:0003700">
    <property type="term" value="F:DNA-binding transcription factor activity"/>
    <property type="evidence" value="ECO:0007669"/>
    <property type="project" value="TreeGrafter"/>
</dbReference>
<evidence type="ECO:0000256" key="3">
    <source>
        <dbReference type="ARBA" id="ARBA00023163"/>
    </source>
</evidence>
<feature type="DNA-binding region" description="H-T-H motif" evidence="4">
    <location>
        <begin position="262"/>
        <end position="281"/>
    </location>
</feature>
<proteinExistence type="predicted"/>
<dbReference type="PRINTS" id="PR00455">
    <property type="entry name" value="HTHTETR"/>
</dbReference>
<keyword evidence="3" id="KW-0804">Transcription</keyword>
<reference evidence="6 7" key="1">
    <citation type="submission" date="2019-03" db="EMBL/GenBank/DDBJ databases">
        <title>Genomic Encyclopedia of Type Strains, Phase III (KMG-III): the genomes of soil and plant-associated and newly described type strains.</title>
        <authorList>
            <person name="Whitman W."/>
        </authorList>
    </citation>
    <scope>NUCLEOTIDE SEQUENCE [LARGE SCALE GENOMIC DNA]</scope>
    <source>
        <strain evidence="6 7">VKM Ac-2527</strain>
    </source>
</reference>
<name>A0A4R6K9N0_9ACTN</name>
<dbReference type="AlphaFoldDB" id="A0A4R6K9N0"/>
<evidence type="ECO:0000313" key="6">
    <source>
        <dbReference type="EMBL" id="TDO46393.1"/>
    </source>
</evidence>
<keyword evidence="1" id="KW-0805">Transcription regulation</keyword>
<evidence type="ECO:0000256" key="2">
    <source>
        <dbReference type="ARBA" id="ARBA00023125"/>
    </source>
</evidence>
<dbReference type="Gene3D" id="1.10.357.10">
    <property type="entry name" value="Tetracycline Repressor, domain 2"/>
    <property type="match status" value="2"/>
</dbReference>
<dbReference type="OrthoDB" id="9814200at2"/>
<dbReference type="SUPFAM" id="SSF46689">
    <property type="entry name" value="Homeodomain-like"/>
    <property type="match status" value="2"/>
</dbReference>
<feature type="DNA-binding region" description="H-T-H motif" evidence="4">
    <location>
        <begin position="40"/>
        <end position="59"/>
    </location>
</feature>
<dbReference type="Proteomes" id="UP000295388">
    <property type="component" value="Unassembled WGS sequence"/>
</dbReference>
<dbReference type="PROSITE" id="PS50977">
    <property type="entry name" value="HTH_TETR_2"/>
    <property type="match status" value="2"/>
</dbReference>
<sequence length="426" mass="47274">MDSSLEKEVAVAARTVSPRADEIRRIAADLFERSGYAATTMTDIADAVGVFPGSLYHHFESKEELAVEIVAALNRELNRLPAVATRRRTSGNSSAEERIRQLAREVTTVSMRNAAAVRLLSYEAPTVATDRFRTALQARVPALDRAWKTAVDAVAVTGRGAKADPGLLRFTLHNVSLTASVNYPPGQDPKKIAGQLCDALFNGLVTDCPDDRTLNDSEASRAANNAITRWRSLDRPSTSDNRAEIVAAALREFARRGYEATTIRDIADAAGVRMGTLYRRVESKEAILRDILEFYGSCLDQAVRAVLTIGSSEAESLDALGRVFVHAKRRFRQESEIVKFGWSGREATTSPFHDYYLQTQERLRLLERVLGRGIRSGAIRHIGTPAEIAPHIRTVFWLPFQDFARSSENRSHQFLRETLLRGFVTS</sequence>